<dbReference type="PANTHER" id="PTHR21215:SF0">
    <property type="entry name" value="LD36024P"/>
    <property type="match status" value="1"/>
</dbReference>
<comment type="caution">
    <text evidence="6">The sequence shown here is derived from an EMBL/GenBank/DDBJ whole genome shotgun (WGS) entry which is preliminary data.</text>
</comment>
<evidence type="ECO:0000256" key="3">
    <source>
        <dbReference type="ARBA" id="ARBA00022989"/>
    </source>
</evidence>
<dbReference type="GO" id="GO:0016020">
    <property type="term" value="C:membrane"/>
    <property type="evidence" value="ECO:0007669"/>
    <property type="project" value="UniProtKB-SubCell"/>
</dbReference>
<gene>
    <name evidence="6" type="ORF">ACJMK2_034655</name>
</gene>
<dbReference type="Proteomes" id="UP001634394">
    <property type="component" value="Unassembled WGS sequence"/>
</dbReference>
<proteinExistence type="predicted"/>
<keyword evidence="4 5" id="KW-0472">Membrane</keyword>
<comment type="subcellular location">
    <subcellularLocation>
        <location evidence="1">Membrane</location>
        <topology evidence="1">Multi-pass membrane protein</topology>
    </subcellularLocation>
</comment>
<protein>
    <submittedName>
        <fullName evidence="6">Uncharacterized protein</fullName>
    </submittedName>
</protein>
<evidence type="ECO:0000256" key="4">
    <source>
        <dbReference type="ARBA" id="ARBA00023136"/>
    </source>
</evidence>
<evidence type="ECO:0000256" key="5">
    <source>
        <dbReference type="SAM" id="Phobius"/>
    </source>
</evidence>
<reference evidence="6 7" key="1">
    <citation type="submission" date="2024-11" db="EMBL/GenBank/DDBJ databases">
        <title>Chromosome-level genome assembly of the freshwater bivalve Anodonta woodiana.</title>
        <authorList>
            <person name="Chen X."/>
        </authorList>
    </citation>
    <scope>NUCLEOTIDE SEQUENCE [LARGE SCALE GENOMIC DNA]</scope>
    <source>
        <strain evidence="6">MN2024</strain>
        <tissue evidence="6">Gills</tissue>
    </source>
</reference>
<keyword evidence="7" id="KW-1185">Reference proteome</keyword>
<dbReference type="InterPro" id="IPR004031">
    <property type="entry name" value="PMP22/EMP/MP20/Claudin"/>
</dbReference>
<keyword evidence="2 5" id="KW-0812">Transmembrane</keyword>
<dbReference type="PANTHER" id="PTHR21215">
    <property type="entry name" value="LD36024P"/>
    <property type="match status" value="1"/>
</dbReference>
<keyword evidence="3 5" id="KW-1133">Transmembrane helix</keyword>
<dbReference type="Pfam" id="PF13903">
    <property type="entry name" value="Claudin_2"/>
    <property type="match status" value="1"/>
</dbReference>
<dbReference type="Gene3D" id="1.20.140.150">
    <property type="match status" value="1"/>
</dbReference>
<feature type="transmembrane region" description="Helical" evidence="5">
    <location>
        <begin position="160"/>
        <end position="179"/>
    </location>
</feature>
<name>A0ABD3WUE7_SINWO</name>
<evidence type="ECO:0000313" key="7">
    <source>
        <dbReference type="Proteomes" id="UP001634394"/>
    </source>
</evidence>
<accession>A0ABD3WUE7</accession>
<organism evidence="6 7">
    <name type="scientific">Sinanodonta woodiana</name>
    <name type="common">Chinese pond mussel</name>
    <name type="synonym">Anodonta woodiana</name>
    <dbReference type="NCBI Taxonomy" id="1069815"/>
    <lineage>
        <taxon>Eukaryota</taxon>
        <taxon>Metazoa</taxon>
        <taxon>Spiralia</taxon>
        <taxon>Lophotrochozoa</taxon>
        <taxon>Mollusca</taxon>
        <taxon>Bivalvia</taxon>
        <taxon>Autobranchia</taxon>
        <taxon>Heteroconchia</taxon>
        <taxon>Palaeoheterodonta</taxon>
        <taxon>Unionida</taxon>
        <taxon>Unionoidea</taxon>
        <taxon>Unionidae</taxon>
        <taxon>Unioninae</taxon>
        <taxon>Sinanodonta</taxon>
    </lineage>
</organism>
<feature type="transmembrane region" description="Helical" evidence="5">
    <location>
        <begin position="126"/>
        <end position="148"/>
    </location>
</feature>
<feature type="transmembrane region" description="Helical" evidence="5">
    <location>
        <begin position="218"/>
        <end position="241"/>
    </location>
</feature>
<evidence type="ECO:0000313" key="6">
    <source>
        <dbReference type="EMBL" id="KAL3876873.1"/>
    </source>
</evidence>
<sequence>MARSTCATVCFVVATILGPAVLVFLAISFSTDHWIDFTVNRSKLNTRTYTDDAQKLQIAKWTHTRNRGIFRECYPGNDTKFFELPQHPDDPIIDGYCYYVELAIPKGTDGFSTEYFSRLHLTRCHLAFYVVALFFFVLAYLFGLVLCCRRLTWVANTAGFFAYLAGFSTAAAIAFFHGAEYLERNKITNTDPIKGEFYLNWGTDVQNYTDRSYGYSYILGWVGMVLAAITATFYCIAGCYISGERYEELEKTHPLEYMDRTYHVMAPPMTGYPMERGYPMVLEAPHMDYYANYPRYEDRRVLPAISYPEPSYSWS</sequence>
<dbReference type="AlphaFoldDB" id="A0ABD3WUE7"/>
<evidence type="ECO:0000256" key="1">
    <source>
        <dbReference type="ARBA" id="ARBA00004141"/>
    </source>
</evidence>
<evidence type="ECO:0000256" key="2">
    <source>
        <dbReference type="ARBA" id="ARBA00022692"/>
    </source>
</evidence>
<dbReference type="EMBL" id="JBJQND010000005">
    <property type="protein sequence ID" value="KAL3876873.1"/>
    <property type="molecule type" value="Genomic_DNA"/>
</dbReference>